<dbReference type="SMART" id="SM00822">
    <property type="entry name" value="PKS_KR"/>
    <property type="match status" value="1"/>
</dbReference>
<accession>A0A6F8XNA8</accession>
<gene>
    <name evidence="4" type="primary">kduD</name>
    <name evidence="4" type="ORF">Pflav_017130</name>
</gene>
<feature type="domain" description="Ketoreductase" evidence="3">
    <location>
        <begin position="37"/>
        <end position="215"/>
    </location>
</feature>
<reference evidence="4 5" key="1">
    <citation type="submission" date="2020-03" db="EMBL/GenBank/DDBJ databases">
        <title>Whole genome shotgun sequence of Phytohabitans flavus NBRC 107702.</title>
        <authorList>
            <person name="Komaki H."/>
            <person name="Tamura T."/>
        </authorList>
    </citation>
    <scope>NUCLEOTIDE SEQUENCE [LARGE SCALE GENOMIC DNA]</scope>
    <source>
        <strain evidence="4 5">NBRC 107702</strain>
    </source>
</reference>
<evidence type="ECO:0000256" key="2">
    <source>
        <dbReference type="ARBA" id="ARBA00023002"/>
    </source>
</evidence>
<dbReference type="InterPro" id="IPR020904">
    <property type="entry name" value="Sc_DH/Rdtase_CS"/>
</dbReference>
<dbReference type="PROSITE" id="PS00061">
    <property type="entry name" value="ADH_SHORT"/>
    <property type="match status" value="1"/>
</dbReference>
<dbReference type="PANTHER" id="PTHR42760">
    <property type="entry name" value="SHORT-CHAIN DEHYDROGENASES/REDUCTASES FAMILY MEMBER"/>
    <property type="match status" value="1"/>
</dbReference>
<evidence type="ECO:0000256" key="1">
    <source>
        <dbReference type="ARBA" id="ARBA00006484"/>
    </source>
</evidence>
<keyword evidence="2" id="KW-0560">Oxidoreductase</keyword>
<evidence type="ECO:0000313" key="4">
    <source>
        <dbReference type="EMBL" id="BCB75303.1"/>
    </source>
</evidence>
<reference evidence="4 5" key="2">
    <citation type="submission" date="2020-03" db="EMBL/GenBank/DDBJ databases">
        <authorList>
            <person name="Ichikawa N."/>
            <person name="Kimura A."/>
            <person name="Kitahashi Y."/>
            <person name="Uohara A."/>
        </authorList>
    </citation>
    <scope>NUCLEOTIDE SEQUENCE [LARGE SCALE GENOMIC DNA]</scope>
    <source>
        <strain evidence="4 5">NBRC 107702</strain>
    </source>
</reference>
<evidence type="ECO:0000313" key="5">
    <source>
        <dbReference type="Proteomes" id="UP000502508"/>
    </source>
</evidence>
<dbReference type="Pfam" id="PF13561">
    <property type="entry name" value="adh_short_C2"/>
    <property type="match status" value="1"/>
</dbReference>
<evidence type="ECO:0000259" key="3">
    <source>
        <dbReference type="SMART" id="SM00822"/>
    </source>
</evidence>
<dbReference type="PRINTS" id="PR00081">
    <property type="entry name" value="GDHRDH"/>
</dbReference>
<dbReference type="EMBL" id="AP022870">
    <property type="protein sequence ID" value="BCB75303.1"/>
    <property type="molecule type" value="Genomic_DNA"/>
</dbReference>
<dbReference type="InterPro" id="IPR002347">
    <property type="entry name" value="SDR_fam"/>
</dbReference>
<sequence length="280" mass="29824">MSNTPVSEDFPGEKVQQAVQSGPAGSMAAGLFDLSGKLALVTGGARGLGRVAAEAFAAHGARVVLLDRLTDQVHRTAEELSAAGYEAHAIAGDLTDADVRRRVRAATDSLGSLDVLVNAAGVVRRKDIRDTTVEDLDWLWAVNVRGLVALTQEYLRDMIARRQGKIINLASLGSRIGLERRTAYAVTKGAVAQYTVSLASEVGKHGICVNAVAPGYVDTDMTADWLWGDKDRTDAMLNRIPLGYFARPEQLAGVFVFLAAPASDYLTGQIVVVDGGWTSQ</sequence>
<name>A0A6F8XNA8_9ACTN</name>
<dbReference type="PRINTS" id="PR00080">
    <property type="entry name" value="SDRFAMILY"/>
</dbReference>
<dbReference type="InterPro" id="IPR036291">
    <property type="entry name" value="NAD(P)-bd_dom_sf"/>
</dbReference>
<dbReference type="InterPro" id="IPR057326">
    <property type="entry name" value="KR_dom"/>
</dbReference>
<proteinExistence type="inferred from homology"/>
<dbReference type="Proteomes" id="UP000502508">
    <property type="component" value="Chromosome"/>
</dbReference>
<dbReference type="Gene3D" id="3.40.50.720">
    <property type="entry name" value="NAD(P)-binding Rossmann-like Domain"/>
    <property type="match status" value="1"/>
</dbReference>
<keyword evidence="5" id="KW-1185">Reference proteome</keyword>
<dbReference type="FunFam" id="3.40.50.720:FF:000084">
    <property type="entry name" value="Short-chain dehydrogenase reductase"/>
    <property type="match status" value="1"/>
</dbReference>
<organism evidence="4 5">
    <name type="scientific">Phytohabitans flavus</name>
    <dbReference type="NCBI Taxonomy" id="1076124"/>
    <lineage>
        <taxon>Bacteria</taxon>
        <taxon>Bacillati</taxon>
        <taxon>Actinomycetota</taxon>
        <taxon>Actinomycetes</taxon>
        <taxon>Micromonosporales</taxon>
        <taxon>Micromonosporaceae</taxon>
    </lineage>
</organism>
<dbReference type="KEGG" id="pfla:Pflav_017130"/>
<dbReference type="SUPFAM" id="SSF51735">
    <property type="entry name" value="NAD(P)-binding Rossmann-fold domains"/>
    <property type="match status" value="1"/>
</dbReference>
<comment type="similarity">
    <text evidence="1">Belongs to the short-chain dehydrogenases/reductases (SDR) family.</text>
</comment>
<protein>
    <submittedName>
        <fullName evidence="4">2-deoxy-D-gluconate 3-dehydrogenase</fullName>
    </submittedName>
</protein>
<dbReference type="AlphaFoldDB" id="A0A6F8XNA8"/>
<dbReference type="GO" id="GO:0016616">
    <property type="term" value="F:oxidoreductase activity, acting on the CH-OH group of donors, NAD or NADP as acceptor"/>
    <property type="evidence" value="ECO:0007669"/>
    <property type="project" value="UniProtKB-ARBA"/>
</dbReference>